<dbReference type="Pfam" id="PF04471">
    <property type="entry name" value="Mrr_cat"/>
    <property type="match status" value="1"/>
</dbReference>
<evidence type="ECO:0000259" key="2">
    <source>
        <dbReference type="Pfam" id="PF06114"/>
    </source>
</evidence>
<proteinExistence type="predicted"/>
<dbReference type="Pfam" id="PF06114">
    <property type="entry name" value="Peptidase_M78"/>
    <property type="match status" value="1"/>
</dbReference>
<dbReference type="PANTHER" id="PTHR43236:SF1">
    <property type="entry name" value="BLL7220 PROTEIN"/>
    <property type="match status" value="1"/>
</dbReference>
<dbReference type="SUPFAM" id="SSF52980">
    <property type="entry name" value="Restriction endonuclease-like"/>
    <property type="match status" value="1"/>
</dbReference>
<dbReference type="InterPro" id="IPR007560">
    <property type="entry name" value="Restrct_endonuc_IV_Mrr"/>
</dbReference>
<dbReference type="RefSeq" id="WP_244216151.1">
    <property type="nucleotide sequence ID" value="NZ_CBCSFL010000001.1"/>
</dbReference>
<dbReference type="AlphaFoldDB" id="A0A383RY83"/>
<accession>A0A383RY83</accession>
<dbReference type="Gene3D" id="3.40.1350.10">
    <property type="match status" value="1"/>
</dbReference>
<dbReference type="GO" id="GO:0003677">
    <property type="term" value="F:DNA binding"/>
    <property type="evidence" value="ECO:0007669"/>
    <property type="project" value="InterPro"/>
</dbReference>
<feature type="domain" description="Restriction endonuclease type IV Mrr" evidence="1">
    <location>
        <begin position="65"/>
        <end position="138"/>
    </location>
</feature>
<feature type="domain" description="IrrE N-terminal-like" evidence="2">
    <location>
        <begin position="268"/>
        <end position="422"/>
    </location>
</feature>
<dbReference type="InterPro" id="IPR011335">
    <property type="entry name" value="Restrct_endonuc-II-like"/>
</dbReference>
<gene>
    <name evidence="3" type="ORF">CCOS865_04135</name>
</gene>
<evidence type="ECO:0000313" key="4">
    <source>
        <dbReference type="Proteomes" id="UP000263595"/>
    </source>
</evidence>
<keyword evidence="4" id="KW-1185">Reference proteome</keyword>
<dbReference type="Gene3D" id="1.10.10.2910">
    <property type="match status" value="1"/>
</dbReference>
<organism evidence="3 4">
    <name type="scientific">Pseudomonas reidholzensis</name>
    <dbReference type="NCBI Taxonomy" id="1785162"/>
    <lineage>
        <taxon>Bacteria</taxon>
        <taxon>Pseudomonadati</taxon>
        <taxon>Pseudomonadota</taxon>
        <taxon>Gammaproteobacteria</taxon>
        <taxon>Pseudomonadales</taxon>
        <taxon>Pseudomonadaceae</taxon>
        <taxon>Pseudomonas</taxon>
    </lineage>
</organism>
<dbReference type="GO" id="GO:0009307">
    <property type="term" value="P:DNA restriction-modification system"/>
    <property type="evidence" value="ECO:0007669"/>
    <property type="project" value="InterPro"/>
</dbReference>
<dbReference type="InterPro" id="IPR052345">
    <property type="entry name" value="Rad_response_metalloprotease"/>
</dbReference>
<name>A0A383RY83_9PSED</name>
<dbReference type="InterPro" id="IPR010359">
    <property type="entry name" value="IrrE_HExxH"/>
</dbReference>
<protein>
    <submittedName>
        <fullName evidence="3">Peptidase</fullName>
    </submittedName>
</protein>
<evidence type="ECO:0000313" key="3">
    <source>
        <dbReference type="EMBL" id="SYX91855.1"/>
    </source>
</evidence>
<dbReference type="Proteomes" id="UP000263595">
    <property type="component" value="Unassembled WGS sequence"/>
</dbReference>
<dbReference type="PANTHER" id="PTHR43236">
    <property type="entry name" value="ANTITOXIN HIGA1"/>
    <property type="match status" value="1"/>
</dbReference>
<sequence length="434" mass="49435">MPSDPIEIVKLSTYAKGDLFEERVYEYLKRELEQGDLWFSPKFSQIFRKKKYYSREREDFIVFDISIEVKRPELDEPSLIVLIECKHYESTIPVNDIEEFCSKIGQVTGVNVKGVFASASAFQAGAFKVAKNKGVAVVRHFDAEGFKWELSRPLLMRSLSLAARQRAQIEHGMVEPQYQPSAYTAYAWTSVGFTNAWQGVMQDFMNGVKDDPAVREMLSVKRQPAKHRVAFVSKTAIEARTQELLNAAGYVGGNVDLQSLIAQERQISGLTVHFRDESKSALGRISFHPPQINIFTQDHEAPLSRFTLAHELGHFFLGHGQYLRHEEVRSDDLEITASSRIPLSDIERLEWQANMFASYLLLPRRALLERFALIAEIYGMRNRGHGILYVDKQAVNYGNFKLVLGNLSHHFRVSKTAVRLRLAGLGVLVDKLNH</sequence>
<dbReference type="EMBL" id="UNOZ01000030">
    <property type="protein sequence ID" value="SYX91855.1"/>
    <property type="molecule type" value="Genomic_DNA"/>
</dbReference>
<reference evidence="4" key="1">
    <citation type="submission" date="2018-08" db="EMBL/GenBank/DDBJ databases">
        <authorList>
            <person name="Blom J."/>
        </authorList>
    </citation>
    <scope>NUCLEOTIDE SEQUENCE [LARGE SCALE GENOMIC DNA]</scope>
    <source>
        <strain evidence="4">CCOS 865</strain>
    </source>
</reference>
<dbReference type="InterPro" id="IPR011856">
    <property type="entry name" value="tRNA_endonuc-like_dom_sf"/>
</dbReference>
<evidence type="ECO:0000259" key="1">
    <source>
        <dbReference type="Pfam" id="PF04471"/>
    </source>
</evidence>
<dbReference type="GO" id="GO:0004519">
    <property type="term" value="F:endonuclease activity"/>
    <property type="evidence" value="ECO:0007669"/>
    <property type="project" value="InterPro"/>
</dbReference>